<dbReference type="InterPro" id="IPR034907">
    <property type="entry name" value="NDK-like_dom"/>
</dbReference>
<dbReference type="PRINTS" id="PR01243">
    <property type="entry name" value="NUCDPKINASE"/>
</dbReference>
<dbReference type="InterPro" id="IPR001564">
    <property type="entry name" value="Nucleoside_diP_kinase"/>
</dbReference>
<evidence type="ECO:0000313" key="12">
    <source>
        <dbReference type="Proteomes" id="UP001164746"/>
    </source>
</evidence>
<dbReference type="PANTHER" id="PTHR46956:SF1">
    <property type="entry name" value="NUCLEOSIDE DIPHOSPHATE KINASE 6"/>
    <property type="match status" value="1"/>
</dbReference>
<dbReference type="PROSITE" id="PS51374">
    <property type="entry name" value="NDPK_LIKE"/>
    <property type="match status" value="1"/>
</dbReference>
<organism evidence="11 12">
    <name type="scientific">Mya arenaria</name>
    <name type="common">Soft-shell clam</name>
    <dbReference type="NCBI Taxonomy" id="6604"/>
    <lineage>
        <taxon>Eukaryota</taxon>
        <taxon>Metazoa</taxon>
        <taxon>Spiralia</taxon>
        <taxon>Lophotrochozoa</taxon>
        <taxon>Mollusca</taxon>
        <taxon>Bivalvia</taxon>
        <taxon>Autobranchia</taxon>
        <taxon>Heteroconchia</taxon>
        <taxon>Euheterodonta</taxon>
        <taxon>Imparidentia</taxon>
        <taxon>Neoheterodontei</taxon>
        <taxon>Myida</taxon>
        <taxon>Myoidea</taxon>
        <taxon>Myidae</taxon>
        <taxon>Mya</taxon>
    </lineage>
</organism>
<keyword evidence="6" id="KW-0067">ATP-binding</keyword>
<dbReference type="SUPFAM" id="SSF54919">
    <property type="entry name" value="Nucleoside diphosphate kinase, NDK"/>
    <property type="match status" value="1"/>
</dbReference>
<evidence type="ECO:0000256" key="7">
    <source>
        <dbReference type="ARBA" id="ARBA00022842"/>
    </source>
</evidence>
<keyword evidence="3" id="KW-0479">Metal-binding</keyword>
<evidence type="ECO:0000256" key="8">
    <source>
        <dbReference type="PROSITE-ProRule" id="PRU00706"/>
    </source>
</evidence>
<keyword evidence="4" id="KW-0547">Nucleotide-binding</keyword>
<evidence type="ECO:0000256" key="2">
    <source>
        <dbReference type="ARBA" id="ARBA00022679"/>
    </source>
</evidence>
<evidence type="ECO:0000256" key="5">
    <source>
        <dbReference type="ARBA" id="ARBA00022777"/>
    </source>
</evidence>
<feature type="binding site" evidence="8">
    <location>
        <position position="34"/>
    </location>
    <ligand>
        <name>ATP</name>
        <dbReference type="ChEBI" id="CHEBI:30616"/>
    </ligand>
</feature>
<evidence type="ECO:0000259" key="10">
    <source>
        <dbReference type="SMART" id="SM00562"/>
    </source>
</evidence>
<keyword evidence="12" id="KW-1185">Reference proteome</keyword>
<evidence type="ECO:0000256" key="4">
    <source>
        <dbReference type="ARBA" id="ARBA00022741"/>
    </source>
</evidence>
<dbReference type="PANTHER" id="PTHR46956">
    <property type="entry name" value="NUCLEOSIDE DIPHOSPHATE KINASE 6"/>
    <property type="match status" value="1"/>
</dbReference>
<proteinExistence type="inferred from homology"/>
<dbReference type="SMART" id="SM00562">
    <property type="entry name" value="NDK"/>
    <property type="match status" value="1"/>
</dbReference>
<feature type="binding site" evidence="8">
    <location>
        <position position="117"/>
    </location>
    <ligand>
        <name>ATP</name>
        <dbReference type="ChEBI" id="CHEBI:30616"/>
    </ligand>
</feature>
<feature type="binding site" evidence="8">
    <location>
        <position position="83"/>
    </location>
    <ligand>
        <name>ATP</name>
        <dbReference type="ChEBI" id="CHEBI:30616"/>
    </ligand>
</feature>
<evidence type="ECO:0000256" key="1">
    <source>
        <dbReference type="ARBA" id="ARBA00001946"/>
    </source>
</evidence>
<feature type="domain" description="Nucleoside diphosphate kinase-like" evidence="10">
    <location>
        <begin position="26"/>
        <end position="167"/>
    </location>
</feature>
<evidence type="ECO:0000256" key="6">
    <source>
        <dbReference type="ARBA" id="ARBA00022840"/>
    </source>
</evidence>
<dbReference type="Gene3D" id="3.30.70.141">
    <property type="entry name" value="Nucleoside diphosphate kinase-like domain"/>
    <property type="match status" value="1"/>
</dbReference>
<sequence>MKIITKIKKSTDKLEVRLMAARAKTLQLTLAIFKPDIVSHPHIVHQVKNMIHKSGFLFIRSKRMHLTRARVQDFYKEHEGRFFYNRLVSFMSSGPISTHILARENAIAEWRKLMGPTKVFKTIHDEPESIRGRFGLTDTRNSTHGSDADETAKREIHFFFPEFDIEDWYSECEQRFLSEKVYFDEEHDIHRYISEKEGAQS</sequence>
<protein>
    <submittedName>
        <fullName evidence="11">NDK6-like protein</fullName>
    </submittedName>
</protein>
<feature type="active site" description="Pros-phosphohistidine intermediate" evidence="8">
    <location>
        <position position="144"/>
    </location>
</feature>
<reference evidence="11" key="1">
    <citation type="submission" date="2022-11" db="EMBL/GenBank/DDBJ databases">
        <title>Centuries of genome instability and evolution in soft-shell clam transmissible cancer (bioRxiv).</title>
        <authorList>
            <person name="Hart S.F.M."/>
            <person name="Yonemitsu M.A."/>
            <person name="Giersch R.M."/>
            <person name="Beal B.F."/>
            <person name="Arriagada G."/>
            <person name="Davis B.W."/>
            <person name="Ostrander E.A."/>
            <person name="Goff S.P."/>
            <person name="Metzger M.J."/>
        </authorList>
    </citation>
    <scope>NUCLEOTIDE SEQUENCE</scope>
    <source>
        <strain evidence="11">MELC-2E11</strain>
        <tissue evidence="11">Siphon/mantle</tissue>
    </source>
</reference>
<comment type="similarity">
    <text evidence="8 9">Belongs to the NDK family.</text>
</comment>
<evidence type="ECO:0000256" key="9">
    <source>
        <dbReference type="RuleBase" id="RU004011"/>
    </source>
</evidence>
<evidence type="ECO:0000313" key="11">
    <source>
        <dbReference type="EMBL" id="WAR19046.1"/>
    </source>
</evidence>
<comment type="cofactor">
    <cofactor evidence="1">
        <name>Mg(2+)</name>
        <dbReference type="ChEBI" id="CHEBI:18420"/>
    </cofactor>
</comment>
<name>A0ABY7FIH4_MYAAR</name>
<keyword evidence="7" id="KW-0460">Magnesium</keyword>
<dbReference type="InterPro" id="IPR037994">
    <property type="entry name" value="NDPk6"/>
</dbReference>
<keyword evidence="2" id="KW-0808">Transferase</keyword>
<dbReference type="Pfam" id="PF00334">
    <property type="entry name" value="NDK"/>
    <property type="match status" value="1"/>
</dbReference>
<feature type="binding site" evidence="8">
    <location>
        <position position="131"/>
    </location>
    <ligand>
        <name>ATP</name>
        <dbReference type="ChEBI" id="CHEBI:30616"/>
    </ligand>
</feature>
<keyword evidence="5" id="KW-0418">Kinase</keyword>
<gene>
    <name evidence="11" type="ORF">MAR_000884</name>
</gene>
<feature type="binding site" evidence="8">
    <location>
        <position position="111"/>
    </location>
    <ligand>
        <name>ATP</name>
        <dbReference type="ChEBI" id="CHEBI:30616"/>
    </ligand>
</feature>
<evidence type="ECO:0000256" key="3">
    <source>
        <dbReference type="ARBA" id="ARBA00022723"/>
    </source>
</evidence>
<accession>A0ABY7FIH4</accession>
<dbReference type="Proteomes" id="UP001164746">
    <property type="component" value="Chromosome 11"/>
</dbReference>
<feature type="binding site" evidence="8">
    <location>
        <position position="141"/>
    </location>
    <ligand>
        <name>ATP</name>
        <dbReference type="ChEBI" id="CHEBI:30616"/>
    </ligand>
</feature>
<dbReference type="EMBL" id="CP111022">
    <property type="protein sequence ID" value="WAR19046.1"/>
    <property type="molecule type" value="Genomic_DNA"/>
</dbReference>
<dbReference type="InterPro" id="IPR036850">
    <property type="entry name" value="NDK-like_dom_sf"/>
</dbReference>